<comment type="caution">
    <text evidence="1">The sequence shown here is derived from an EMBL/GenBank/DDBJ whole genome shotgun (WGS) entry which is preliminary data.</text>
</comment>
<name>A0ACB9QSY0_9MYRT</name>
<gene>
    <name evidence="1" type="ORF">MLD38_018333</name>
</gene>
<proteinExistence type="predicted"/>
<keyword evidence="2" id="KW-1185">Reference proteome</keyword>
<protein>
    <submittedName>
        <fullName evidence="1">Uncharacterized protein</fullName>
    </submittedName>
</protein>
<organism evidence="1 2">
    <name type="scientific">Melastoma candidum</name>
    <dbReference type="NCBI Taxonomy" id="119954"/>
    <lineage>
        <taxon>Eukaryota</taxon>
        <taxon>Viridiplantae</taxon>
        <taxon>Streptophyta</taxon>
        <taxon>Embryophyta</taxon>
        <taxon>Tracheophyta</taxon>
        <taxon>Spermatophyta</taxon>
        <taxon>Magnoliopsida</taxon>
        <taxon>eudicotyledons</taxon>
        <taxon>Gunneridae</taxon>
        <taxon>Pentapetalae</taxon>
        <taxon>rosids</taxon>
        <taxon>malvids</taxon>
        <taxon>Myrtales</taxon>
        <taxon>Melastomataceae</taxon>
        <taxon>Melastomatoideae</taxon>
        <taxon>Melastomateae</taxon>
        <taxon>Melastoma</taxon>
    </lineage>
</organism>
<reference evidence="2" key="1">
    <citation type="journal article" date="2023" name="Front. Plant Sci.">
        <title>Chromosomal-level genome assembly of Melastoma candidum provides insights into trichome evolution.</title>
        <authorList>
            <person name="Zhong Y."/>
            <person name="Wu W."/>
            <person name="Sun C."/>
            <person name="Zou P."/>
            <person name="Liu Y."/>
            <person name="Dai S."/>
            <person name="Zhou R."/>
        </authorList>
    </citation>
    <scope>NUCLEOTIDE SEQUENCE [LARGE SCALE GENOMIC DNA]</scope>
</reference>
<evidence type="ECO:0000313" key="1">
    <source>
        <dbReference type="EMBL" id="KAI4369942.1"/>
    </source>
</evidence>
<dbReference type="EMBL" id="CM042884">
    <property type="protein sequence ID" value="KAI4369942.1"/>
    <property type="molecule type" value="Genomic_DNA"/>
</dbReference>
<evidence type="ECO:0000313" key="2">
    <source>
        <dbReference type="Proteomes" id="UP001057402"/>
    </source>
</evidence>
<dbReference type="Proteomes" id="UP001057402">
    <property type="component" value="Chromosome 5"/>
</dbReference>
<accession>A0ACB9QSY0</accession>
<sequence>MDAPRPAAHNPAMSLVARLDHLDFVLNRLEAKQDPKKMGSRTSAEREFLPLNVAVRDAYFKGSLLDRVATLENRLFRLYLEMDTSGPSSESMPTATAQREAPTISSTTVFAIPNPPLGRHGQPTRAELPEIQEEASAAPGSGKEQKKKRSSATVTKKGGVVGKDNSGGGIVRRKGKARNYSTFMNILGCSI</sequence>